<dbReference type="NCBIfam" id="TIGR01843">
    <property type="entry name" value="type_I_hlyD"/>
    <property type="match status" value="1"/>
</dbReference>
<dbReference type="OrthoDB" id="9775513at2"/>
<protein>
    <recommendedName>
        <fullName evidence="9">Membrane fusion protein (MFP) family protein</fullName>
    </recommendedName>
</protein>
<dbReference type="Gene3D" id="2.40.50.100">
    <property type="match status" value="1"/>
</dbReference>
<evidence type="ECO:0000256" key="9">
    <source>
        <dbReference type="RuleBase" id="RU365093"/>
    </source>
</evidence>
<evidence type="ECO:0000256" key="8">
    <source>
        <dbReference type="ARBA" id="ARBA00023136"/>
    </source>
</evidence>
<comment type="similarity">
    <text evidence="2 9">Belongs to the membrane fusion protein (MFP) (TC 8.A.1) family.</text>
</comment>
<dbReference type="KEGG" id="upv:EJN92_14615"/>
<evidence type="ECO:0000256" key="5">
    <source>
        <dbReference type="ARBA" id="ARBA00022519"/>
    </source>
</evidence>
<evidence type="ECO:0000256" key="7">
    <source>
        <dbReference type="ARBA" id="ARBA00022989"/>
    </source>
</evidence>
<dbReference type="EMBL" id="CP034464">
    <property type="protein sequence ID" value="AZP13122.1"/>
    <property type="molecule type" value="Genomic_DNA"/>
</dbReference>
<evidence type="ECO:0000313" key="14">
    <source>
        <dbReference type="Proteomes" id="UP000275663"/>
    </source>
</evidence>
<feature type="compositionally biased region" description="Low complexity" evidence="10">
    <location>
        <begin position="205"/>
        <end position="227"/>
    </location>
</feature>
<name>A0A3Q9BSB0_9BURK</name>
<dbReference type="Pfam" id="PF25994">
    <property type="entry name" value="HH_AprE"/>
    <property type="match status" value="1"/>
</dbReference>
<evidence type="ECO:0000259" key="11">
    <source>
        <dbReference type="Pfam" id="PF25994"/>
    </source>
</evidence>
<evidence type="ECO:0000256" key="2">
    <source>
        <dbReference type="ARBA" id="ARBA00009477"/>
    </source>
</evidence>
<dbReference type="SUPFAM" id="SSF111369">
    <property type="entry name" value="HlyD-like secretion proteins"/>
    <property type="match status" value="1"/>
</dbReference>
<keyword evidence="6 9" id="KW-0812">Transmembrane</keyword>
<dbReference type="Proteomes" id="UP000275663">
    <property type="component" value="Chromosome"/>
</dbReference>
<dbReference type="Gene3D" id="1.10.287.470">
    <property type="entry name" value="Helix hairpin bin"/>
    <property type="match status" value="1"/>
</dbReference>
<evidence type="ECO:0000313" key="13">
    <source>
        <dbReference type="EMBL" id="AZP13122.1"/>
    </source>
</evidence>
<dbReference type="GO" id="GO:0009306">
    <property type="term" value="P:protein secretion"/>
    <property type="evidence" value="ECO:0007669"/>
    <property type="project" value="InterPro"/>
</dbReference>
<dbReference type="InterPro" id="IPR058781">
    <property type="entry name" value="HH_AprE-like"/>
</dbReference>
<keyword evidence="7 9" id="KW-1133">Transmembrane helix</keyword>
<evidence type="ECO:0000259" key="12">
    <source>
        <dbReference type="Pfam" id="PF26002"/>
    </source>
</evidence>
<dbReference type="InterPro" id="IPR050739">
    <property type="entry name" value="MFP"/>
</dbReference>
<evidence type="ECO:0000256" key="10">
    <source>
        <dbReference type="SAM" id="MobiDB-lite"/>
    </source>
</evidence>
<dbReference type="Pfam" id="PF26002">
    <property type="entry name" value="Beta-barrel_AprE"/>
    <property type="match status" value="1"/>
</dbReference>
<keyword evidence="4 9" id="KW-1003">Cell membrane</keyword>
<accession>A0A3Q9BSB0</accession>
<evidence type="ECO:0000256" key="1">
    <source>
        <dbReference type="ARBA" id="ARBA00004377"/>
    </source>
</evidence>
<organism evidence="13 14">
    <name type="scientific">Undibacterium parvum</name>
    <dbReference type="NCBI Taxonomy" id="401471"/>
    <lineage>
        <taxon>Bacteria</taxon>
        <taxon>Pseudomonadati</taxon>
        <taxon>Pseudomonadota</taxon>
        <taxon>Betaproteobacteria</taxon>
        <taxon>Burkholderiales</taxon>
        <taxon>Oxalobacteraceae</taxon>
        <taxon>Undibacterium</taxon>
    </lineage>
</organism>
<evidence type="ECO:0000256" key="3">
    <source>
        <dbReference type="ARBA" id="ARBA00022448"/>
    </source>
</evidence>
<dbReference type="PANTHER" id="PTHR30386:SF26">
    <property type="entry name" value="TRANSPORT PROTEIN COMB"/>
    <property type="match status" value="1"/>
</dbReference>
<keyword evidence="3 9" id="KW-0813">Transport</keyword>
<dbReference type="GO" id="GO:0005886">
    <property type="term" value="C:plasma membrane"/>
    <property type="evidence" value="ECO:0007669"/>
    <property type="project" value="UniProtKB-SubCell"/>
</dbReference>
<proteinExistence type="inferred from homology"/>
<dbReference type="PROSITE" id="PS00543">
    <property type="entry name" value="HLYD_FAMILY"/>
    <property type="match status" value="1"/>
</dbReference>
<feature type="domain" description="AprE-like long alpha-helical hairpin" evidence="11">
    <location>
        <begin position="136"/>
        <end position="318"/>
    </location>
</feature>
<keyword evidence="14" id="KW-1185">Reference proteome</keyword>
<dbReference type="AlphaFoldDB" id="A0A3Q9BSB0"/>
<keyword evidence="8 9" id="KW-0472">Membrane</keyword>
<comment type="subcellular location">
    <subcellularLocation>
        <location evidence="1 9">Cell inner membrane</location>
        <topology evidence="1 9">Single-pass membrane protein</topology>
    </subcellularLocation>
</comment>
<reference evidence="13 14" key="1">
    <citation type="journal article" date="2011" name="Int. J. Syst. Evol. Microbiol.">
        <title>Description of Undibacterium oligocarboniphilum sp. nov., isolated from purified water, and Undibacterium pigrum strain CCUG 49012 as the type strain of Undibacterium parvum sp. nov., and emended descriptions of the genus Undibacterium and the species Undibacterium pigrum.</title>
        <authorList>
            <person name="Eder W."/>
            <person name="Wanner G."/>
            <person name="Ludwig W."/>
            <person name="Busse H.J."/>
            <person name="Ziemke-Kageler F."/>
            <person name="Lang E."/>
        </authorList>
    </citation>
    <scope>NUCLEOTIDE SEQUENCE [LARGE SCALE GENOMIC DNA]</scope>
    <source>
        <strain evidence="13 14">DSM 23061</strain>
    </source>
</reference>
<feature type="region of interest" description="Disordered" evidence="10">
    <location>
        <begin position="201"/>
        <end position="232"/>
    </location>
</feature>
<feature type="transmembrane region" description="Helical" evidence="9">
    <location>
        <begin position="62"/>
        <end position="80"/>
    </location>
</feature>
<keyword evidence="5 9" id="KW-0997">Cell inner membrane</keyword>
<dbReference type="InterPro" id="IPR010129">
    <property type="entry name" value="T1SS_HlyD"/>
</dbReference>
<sequence length="470" mass="51501">MAKLRLFGLAMIAWMEKLRLRFGISPGLWLERWKDDVSLPESDFMQDADSIILQQEPLRARILLHALLGSFLLFILWAGLVHVDEITKGEGKVIPSRQLQVLQSLDGGIVTEILVKEGQVVKEGQILLQVDTTRFESSVKENRSQYLSLTAKAARLRALGDGKAFVPPPEVMQEDPKTADEEQRLYETANSEMQAQVSIARQQLAQRGQEQAEASARQRQASQAYESSQKELSVTKPLLGSGAVSEVELLRLERDVSRFKGERDIATAQIARTQAAIGEANRKIQEVELAARNNASKELSETMARLNALIQSGTGLADKVKQSAIRSPVRGTVKRLLVNTVGGVVQPGRDVVEVVPTEGKLLLEAKVAPKDIAFLAPGQKAVVKFTAYDFSTYGGLEAKLEHIGADSVTDERGNTFYIVRVSTTNAALSGGQPIIPGMVAEVDIITGKKTILSYLLKPVLRAKQSALTER</sequence>
<dbReference type="RefSeq" id="WP_126128498.1">
    <property type="nucleotide sequence ID" value="NZ_CP034464.1"/>
</dbReference>
<dbReference type="PANTHER" id="PTHR30386">
    <property type="entry name" value="MEMBRANE FUSION SUBUNIT OF EMRAB-TOLC MULTIDRUG EFFLUX PUMP"/>
    <property type="match status" value="1"/>
</dbReference>
<dbReference type="PRINTS" id="PR01490">
    <property type="entry name" value="RTXTOXIND"/>
</dbReference>
<dbReference type="InterPro" id="IPR006144">
    <property type="entry name" value="Secretion_HlyD_CS"/>
</dbReference>
<dbReference type="Gene3D" id="2.40.30.170">
    <property type="match status" value="1"/>
</dbReference>
<dbReference type="InterPro" id="IPR058982">
    <property type="entry name" value="Beta-barrel_AprE"/>
</dbReference>
<feature type="domain" description="AprE-like beta-barrel" evidence="12">
    <location>
        <begin position="361"/>
        <end position="447"/>
    </location>
</feature>
<evidence type="ECO:0000256" key="4">
    <source>
        <dbReference type="ARBA" id="ARBA00022475"/>
    </source>
</evidence>
<gene>
    <name evidence="13" type="ORF">EJN92_14615</name>
</gene>
<evidence type="ECO:0000256" key="6">
    <source>
        <dbReference type="ARBA" id="ARBA00022692"/>
    </source>
</evidence>